<dbReference type="Proteomes" id="UP000002624">
    <property type="component" value="Unassembled WGS sequence"/>
</dbReference>
<dbReference type="HOGENOM" id="CLU_2084199_0_0_1"/>
<protein>
    <submittedName>
        <fullName evidence="1">Uncharacterized protein</fullName>
    </submittedName>
</protein>
<evidence type="ECO:0000313" key="2">
    <source>
        <dbReference type="Proteomes" id="UP000002624"/>
    </source>
</evidence>
<proteinExistence type="predicted"/>
<sequence>MPLGKDNGNGNGNAFRLSSWKISPGKVYCALCTVIITPHTLAISVSRAMRWNCKVSSVQVRCTAGGVDIGREGCLVFLRRLLKVNYDVLAEMESRMVEVSRRKIHKEGVRDLWEMIC</sequence>
<reference evidence="2" key="1">
    <citation type="submission" date="2009-05" db="EMBL/GenBank/DDBJ databases">
        <title>The genome sequence of Ajellomyces capsulatus strain H143.</title>
        <authorList>
            <person name="Champion M."/>
            <person name="Cuomo C.A."/>
            <person name="Ma L.-J."/>
            <person name="Henn M.R."/>
            <person name="Sil A."/>
            <person name="Goldman B."/>
            <person name="Young S.K."/>
            <person name="Kodira C.D."/>
            <person name="Zeng Q."/>
            <person name="Koehrsen M."/>
            <person name="Alvarado L."/>
            <person name="Berlin A.M."/>
            <person name="Borenstein D."/>
            <person name="Chen Z."/>
            <person name="Engels R."/>
            <person name="Freedman E."/>
            <person name="Gellesch M."/>
            <person name="Goldberg J."/>
            <person name="Griggs A."/>
            <person name="Gujja S."/>
            <person name="Heiman D.I."/>
            <person name="Hepburn T.A."/>
            <person name="Howarth C."/>
            <person name="Jen D."/>
            <person name="Larson L."/>
            <person name="Lewis B."/>
            <person name="Mehta T."/>
            <person name="Park D."/>
            <person name="Pearson M."/>
            <person name="Roberts A."/>
            <person name="Saif S."/>
            <person name="Shea T.D."/>
            <person name="Shenoy N."/>
            <person name="Sisk P."/>
            <person name="Stolte C."/>
            <person name="Sykes S."/>
            <person name="Walk T."/>
            <person name="White J."/>
            <person name="Yandava C."/>
            <person name="Klein B."/>
            <person name="McEwen J.G."/>
            <person name="Puccia R."/>
            <person name="Goldman G.H."/>
            <person name="Felipe M.S."/>
            <person name="Nino-Vega G."/>
            <person name="San-Blas G."/>
            <person name="Taylor J.W."/>
            <person name="Mendoza L."/>
            <person name="Galagan J.E."/>
            <person name="Nusbaum C."/>
            <person name="Birren B.W."/>
        </authorList>
    </citation>
    <scope>NUCLEOTIDE SEQUENCE [LARGE SCALE GENOMIC DNA]</scope>
    <source>
        <strain evidence="2">H143</strain>
    </source>
</reference>
<dbReference type="AlphaFoldDB" id="C6HFM3"/>
<evidence type="ECO:0000313" key="1">
    <source>
        <dbReference type="EMBL" id="EER41100.1"/>
    </source>
</evidence>
<accession>C6HFM3</accession>
<organism evidence="1 2">
    <name type="scientific">Ajellomyces capsulatus (strain H143)</name>
    <name type="common">Darling's disease fungus</name>
    <name type="synonym">Histoplasma capsulatum</name>
    <dbReference type="NCBI Taxonomy" id="544712"/>
    <lineage>
        <taxon>Eukaryota</taxon>
        <taxon>Fungi</taxon>
        <taxon>Dikarya</taxon>
        <taxon>Ascomycota</taxon>
        <taxon>Pezizomycotina</taxon>
        <taxon>Eurotiomycetes</taxon>
        <taxon>Eurotiomycetidae</taxon>
        <taxon>Onygenales</taxon>
        <taxon>Ajellomycetaceae</taxon>
        <taxon>Histoplasma</taxon>
    </lineage>
</organism>
<gene>
    <name evidence="1" type="ORF">HCDG_04746</name>
</gene>
<dbReference type="VEuPathDB" id="FungiDB:HCDG_04746"/>
<name>C6HFM3_AJECH</name>
<dbReference type="EMBL" id="GG692424">
    <property type="protein sequence ID" value="EER41100.1"/>
    <property type="molecule type" value="Genomic_DNA"/>
</dbReference>